<keyword evidence="4" id="KW-1185">Reference proteome</keyword>
<accession>A0AAN1WFB4</accession>
<feature type="domain" description="Glucose/Sorbosone dehydrogenase" evidence="2">
    <location>
        <begin position="108"/>
        <end position="440"/>
    </location>
</feature>
<evidence type="ECO:0000256" key="1">
    <source>
        <dbReference type="SAM" id="MobiDB-lite"/>
    </source>
</evidence>
<dbReference type="InterPro" id="IPR012938">
    <property type="entry name" value="Glc/Sorbosone_DH"/>
</dbReference>
<dbReference type="RefSeq" id="WP_236986058.1">
    <property type="nucleotide sequence ID" value="NZ_AP023086.1"/>
</dbReference>
<dbReference type="KEGG" id="marq:MARGE09_P0763"/>
<dbReference type="InterPro" id="IPR011041">
    <property type="entry name" value="Quinoprot_gluc/sorb_DH_b-prop"/>
</dbReference>
<evidence type="ECO:0000313" key="4">
    <source>
        <dbReference type="Proteomes" id="UP001320119"/>
    </source>
</evidence>
<dbReference type="PROSITE" id="PS51257">
    <property type="entry name" value="PROKAR_LIPOPROTEIN"/>
    <property type="match status" value="1"/>
</dbReference>
<dbReference type="Gene3D" id="2.120.10.30">
    <property type="entry name" value="TolB, C-terminal domain"/>
    <property type="match status" value="1"/>
</dbReference>
<reference evidence="3 4" key="1">
    <citation type="journal article" date="2022" name="IScience">
        <title>An ultrasensitive nanofiber-based assay for enzymatic hydrolysis and deep-sea microbial degradation of cellulose.</title>
        <authorList>
            <person name="Tsudome M."/>
            <person name="Tachioka M."/>
            <person name="Miyazaki M."/>
            <person name="Uchimura K."/>
            <person name="Tsuda M."/>
            <person name="Takaki Y."/>
            <person name="Deguchi S."/>
        </authorList>
    </citation>
    <scope>NUCLEOTIDE SEQUENCE [LARGE SCALE GENOMIC DNA]</scope>
    <source>
        <strain evidence="3 4">GE09</strain>
    </source>
</reference>
<name>A0AAN1WFB4_9GAMM</name>
<protein>
    <submittedName>
        <fullName evidence="3">Aldose sugar dehydrogenase</fullName>
    </submittedName>
</protein>
<dbReference type="Proteomes" id="UP001320119">
    <property type="component" value="Chromosome"/>
</dbReference>
<proteinExistence type="predicted"/>
<dbReference type="AlphaFoldDB" id="A0AAN1WFB4"/>
<feature type="region of interest" description="Disordered" evidence="1">
    <location>
        <begin position="41"/>
        <end position="62"/>
    </location>
</feature>
<gene>
    <name evidence="3" type="ORF">MARGE09_P0763</name>
</gene>
<dbReference type="PANTHER" id="PTHR19328:SF75">
    <property type="entry name" value="ALDOSE SUGAR DEHYDROGENASE YLII"/>
    <property type="match status" value="1"/>
</dbReference>
<dbReference type="PANTHER" id="PTHR19328">
    <property type="entry name" value="HEDGEHOG-INTERACTING PROTEIN"/>
    <property type="match status" value="1"/>
</dbReference>
<organism evidence="3 4">
    <name type="scientific">Marinagarivorans cellulosilyticus</name>
    <dbReference type="NCBI Taxonomy" id="2721545"/>
    <lineage>
        <taxon>Bacteria</taxon>
        <taxon>Pseudomonadati</taxon>
        <taxon>Pseudomonadota</taxon>
        <taxon>Gammaproteobacteria</taxon>
        <taxon>Cellvibrionales</taxon>
        <taxon>Cellvibrionaceae</taxon>
        <taxon>Marinagarivorans</taxon>
    </lineage>
</organism>
<evidence type="ECO:0000313" key="3">
    <source>
        <dbReference type="EMBL" id="BCD96563.1"/>
    </source>
</evidence>
<dbReference type="EMBL" id="AP023086">
    <property type="protein sequence ID" value="BCD96563.1"/>
    <property type="molecule type" value="Genomic_DNA"/>
</dbReference>
<dbReference type="Pfam" id="PF07995">
    <property type="entry name" value="GSDH"/>
    <property type="match status" value="1"/>
</dbReference>
<dbReference type="InterPro" id="IPR011042">
    <property type="entry name" value="6-blade_b-propeller_TolB-like"/>
</dbReference>
<dbReference type="SUPFAM" id="SSF50952">
    <property type="entry name" value="Soluble quinoprotein glucose dehydrogenase"/>
    <property type="match status" value="1"/>
</dbReference>
<sequence>MTKLQLSLLVSIGISITACGSEGNSLEDIKQQDAATQVQGPLINDGKAPSVSLPPPKHRETTFLDTPVVTSSEPYGDNQTPAYPWQTKANEMVNGYQQLKAEDLITDLDNPWSIATLPDGRVLVAERSGKIHLISTSFQVESTIETGPSITDLAYVPLSRIGLKDIVASPNFASDKTLYFTYTAKEDINQSRYDKSARLAIGKLTLNLSSGSATDFSLIFETAAEISSVVHFGSRVVFHDGNLFAAIGEHSSTANAQNTMNYAGSIIRIRPNGEIPHDNPFIGMDDYFPAIWSYGHRNPQGLAVRPNTEELWSSEHGPQGGDELNKIEPGSNYGWPTITYGIGGSQPALTQLSGLEQPNYYWDPSIAPSDLIFYSGKMFKDWKHDILLGSMRASSIIRLRLEDDRVIGEERLIAGEGRVRDIAEAHDGSIIWITDDGRLRRLSR</sequence>
<evidence type="ECO:0000259" key="2">
    <source>
        <dbReference type="Pfam" id="PF07995"/>
    </source>
</evidence>